<dbReference type="EMBL" id="BCTB01000009">
    <property type="protein sequence ID" value="GAT14888.1"/>
    <property type="molecule type" value="Genomic_DNA"/>
</dbReference>
<evidence type="ECO:0000259" key="1">
    <source>
        <dbReference type="Pfam" id="PF01814"/>
    </source>
</evidence>
<dbReference type="Proteomes" id="UP000069654">
    <property type="component" value="Unassembled WGS sequence"/>
</dbReference>
<sequence>MAEPLSALLTREHRAIDAGIEAFMSGLDAGTARPESLHAALQTLRRHIYLEETLLFPPIRAGGMAMPVFVMLREHGALWRTMDELTDLIAADADPDVIRKTCRNLLEQLDQHNGKEEPVIYTHADAELPEPLEAEMAQFLADGQMPPGWVCGHAVA</sequence>
<name>A0A117IM89_MYCTH</name>
<reference evidence="3" key="2">
    <citation type="submission" date="2016-02" db="EMBL/GenBank/DDBJ databases">
        <title>Draft genome sequence of five rapidly growing Mycobacterium species.</title>
        <authorList>
            <person name="Katahira K."/>
            <person name="Gotou Y."/>
            <person name="Iida K."/>
            <person name="Ogura Y."/>
            <person name="Hayashi T."/>
        </authorList>
    </citation>
    <scope>NUCLEOTIDE SEQUENCE [LARGE SCALE GENOMIC DNA]</scope>
    <source>
        <strain evidence="3">JCM6362</strain>
    </source>
</reference>
<proteinExistence type="predicted"/>
<evidence type="ECO:0000313" key="2">
    <source>
        <dbReference type="EMBL" id="GAT14888.1"/>
    </source>
</evidence>
<organism evidence="2 3">
    <name type="scientific">Mycolicibacterium thermoresistibile</name>
    <name type="common">Mycobacterium thermoresistibile</name>
    <dbReference type="NCBI Taxonomy" id="1797"/>
    <lineage>
        <taxon>Bacteria</taxon>
        <taxon>Bacillati</taxon>
        <taxon>Actinomycetota</taxon>
        <taxon>Actinomycetes</taxon>
        <taxon>Mycobacteriales</taxon>
        <taxon>Mycobacteriaceae</taxon>
        <taxon>Mycolicibacterium</taxon>
    </lineage>
</organism>
<dbReference type="OMA" id="EHHEIDA"/>
<dbReference type="OrthoDB" id="3830515at2"/>
<accession>A0A117IM89</accession>
<dbReference type="Pfam" id="PF01814">
    <property type="entry name" value="Hemerythrin"/>
    <property type="match status" value="1"/>
</dbReference>
<feature type="domain" description="Hemerythrin-like" evidence="1">
    <location>
        <begin position="7"/>
        <end position="122"/>
    </location>
</feature>
<dbReference type="RefSeq" id="WP_003926257.1">
    <property type="nucleotide sequence ID" value="NZ_BCTB01000009.1"/>
</dbReference>
<dbReference type="STRING" id="1797.RMCT_1858"/>
<evidence type="ECO:0000313" key="3">
    <source>
        <dbReference type="Proteomes" id="UP000069654"/>
    </source>
</evidence>
<protein>
    <submittedName>
        <fullName evidence="2">Regulator of cell morphogenesis and NO signaling</fullName>
    </submittedName>
</protein>
<dbReference type="Gene3D" id="1.20.120.520">
    <property type="entry name" value="nmb1532 protein domain like"/>
    <property type="match status" value="1"/>
</dbReference>
<gene>
    <name evidence="2" type="ORF">RMCT_1858</name>
</gene>
<dbReference type="AlphaFoldDB" id="A0A117IM89"/>
<reference evidence="2 3" key="1">
    <citation type="journal article" date="2016" name="Genome Announc.">
        <title>Draft Genome Sequences of Five Rapidly Growing Mycobacterium Species, M. thermoresistibile, M. fortuitum subsp. acetamidolyticum, M. canariasense, M. brisbanense, and M. novocastrense.</title>
        <authorList>
            <person name="Katahira K."/>
            <person name="Ogura Y."/>
            <person name="Gotoh Y."/>
            <person name="Hayashi T."/>
        </authorList>
    </citation>
    <scope>NUCLEOTIDE SEQUENCE [LARGE SCALE GENOMIC DNA]</scope>
    <source>
        <strain evidence="2 3">JCM6362</strain>
    </source>
</reference>
<comment type="caution">
    <text evidence="2">The sequence shown here is derived from an EMBL/GenBank/DDBJ whole genome shotgun (WGS) entry which is preliminary data.</text>
</comment>
<dbReference type="InterPro" id="IPR012312">
    <property type="entry name" value="Hemerythrin-like"/>
</dbReference>